<dbReference type="AlphaFoldDB" id="C6LF49"/>
<reference evidence="1" key="1">
    <citation type="submission" date="2009-07" db="EMBL/GenBank/DDBJ databases">
        <authorList>
            <person name="Weinstock G."/>
            <person name="Sodergren E."/>
            <person name="Clifton S."/>
            <person name="Fulton L."/>
            <person name="Fulton B."/>
            <person name="Courtney L."/>
            <person name="Fronick C."/>
            <person name="Harrison M."/>
            <person name="Strong C."/>
            <person name="Farmer C."/>
            <person name="Delahaunty K."/>
            <person name="Markovic C."/>
            <person name="Hall O."/>
            <person name="Minx P."/>
            <person name="Tomlinson C."/>
            <person name="Mitreva M."/>
            <person name="Nelson J."/>
            <person name="Hou S."/>
            <person name="Wollam A."/>
            <person name="Pepin K.H."/>
            <person name="Johnson M."/>
            <person name="Bhonagiri V."/>
            <person name="Nash W.E."/>
            <person name="Warren W."/>
            <person name="Chinwalla A."/>
            <person name="Mardis E.R."/>
            <person name="Wilson R.K."/>
        </authorList>
    </citation>
    <scope>NUCLEOTIDE SEQUENCE [LARGE SCALE GENOMIC DNA]</scope>
    <source>
        <strain evidence="1">DSM 14469</strain>
    </source>
</reference>
<organism evidence="1 2">
    <name type="scientific">Marvinbryantia formatexigens DSM 14469</name>
    <dbReference type="NCBI Taxonomy" id="478749"/>
    <lineage>
        <taxon>Bacteria</taxon>
        <taxon>Bacillati</taxon>
        <taxon>Bacillota</taxon>
        <taxon>Clostridia</taxon>
        <taxon>Lachnospirales</taxon>
        <taxon>Lachnospiraceae</taxon>
        <taxon>Marvinbryantia</taxon>
    </lineage>
</organism>
<sequence>MGSPIFPERGFAAALRDFFHMNLTRILHFCDNGLYIYLLIYTCRAGKKPW</sequence>
<comment type="caution">
    <text evidence="1">The sequence shown here is derived from an EMBL/GenBank/DDBJ whole genome shotgun (WGS) entry which is preliminary data.</text>
</comment>
<name>C6LF49_9FIRM</name>
<proteinExistence type="predicted"/>
<evidence type="ECO:0000313" key="2">
    <source>
        <dbReference type="Proteomes" id="UP000005561"/>
    </source>
</evidence>
<gene>
    <name evidence="1" type="ORF">BRYFOR_07251</name>
</gene>
<dbReference type="EMBL" id="ACCL02000009">
    <property type="protein sequence ID" value="EET60788.1"/>
    <property type="molecule type" value="Genomic_DNA"/>
</dbReference>
<accession>C6LF49</accession>
<evidence type="ECO:0000313" key="1">
    <source>
        <dbReference type="EMBL" id="EET60788.1"/>
    </source>
</evidence>
<keyword evidence="2" id="KW-1185">Reference proteome</keyword>
<dbReference type="Proteomes" id="UP000005561">
    <property type="component" value="Unassembled WGS sequence"/>
</dbReference>
<protein>
    <submittedName>
        <fullName evidence="1">Uncharacterized protein</fullName>
    </submittedName>
</protein>